<dbReference type="Proteomes" id="UP000479710">
    <property type="component" value="Unassembled WGS sequence"/>
</dbReference>
<reference evidence="1 2" key="1">
    <citation type="submission" date="2019-11" db="EMBL/GenBank/DDBJ databases">
        <title>Whole genome sequence of Oryza granulata.</title>
        <authorList>
            <person name="Li W."/>
        </authorList>
    </citation>
    <scope>NUCLEOTIDE SEQUENCE [LARGE SCALE GENOMIC DNA]</scope>
    <source>
        <strain evidence="2">cv. Menghai</strain>
        <tissue evidence="1">Leaf</tissue>
    </source>
</reference>
<name>A0A6G1DQX6_9ORYZ</name>
<evidence type="ECO:0000313" key="2">
    <source>
        <dbReference type="Proteomes" id="UP000479710"/>
    </source>
</evidence>
<gene>
    <name evidence="1" type="ORF">E2562_032822</name>
</gene>
<organism evidence="1 2">
    <name type="scientific">Oryza meyeriana var. granulata</name>
    <dbReference type="NCBI Taxonomy" id="110450"/>
    <lineage>
        <taxon>Eukaryota</taxon>
        <taxon>Viridiplantae</taxon>
        <taxon>Streptophyta</taxon>
        <taxon>Embryophyta</taxon>
        <taxon>Tracheophyta</taxon>
        <taxon>Spermatophyta</taxon>
        <taxon>Magnoliopsida</taxon>
        <taxon>Liliopsida</taxon>
        <taxon>Poales</taxon>
        <taxon>Poaceae</taxon>
        <taxon>BOP clade</taxon>
        <taxon>Oryzoideae</taxon>
        <taxon>Oryzeae</taxon>
        <taxon>Oryzinae</taxon>
        <taxon>Oryza</taxon>
        <taxon>Oryza meyeriana</taxon>
    </lineage>
</organism>
<keyword evidence="2" id="KW-1185">Reference proteome</keyword>
<comment type="caution">
    <text evidence="1">The sequence shown here is derived from an EMBL/GenBank/DDBJ whole genome shotgun (WGS) entry which is preliminary data.</text>
</comment>
<proteinExistence type="predicted"/>
<dbReference type="EMBL" id="SPHZ02000006">
    <property type="protein sequence ID" value="KAF0914907.1"/>
    <property type="molecule type" value="Genomic_DNA"/>
</dbReference>
<protein>
    <submittedName>
        <fullName evidence="1">Uncharacterized protein</fullName>
    </submittedName>
</protein>
<dbReference type="AlphaFoldDB" id="A0A6G1DQX6"/>
<accession>A0A6G1DQX6</accession>
<sequence>MGGVRLQSSSCFVRSARLVLCHGLSACRCPGTGSMTSRMMAVSPDLKKQIGSTKATRHCRPCLSGPPALVGYGAAGSEAANIHSSSSR</sequence>
<evidence type="ECO:0000313" key="1">
    <source>
        <dbReference type="EMBL" id="KAF0914907.1"/>
    </source>
</evidence>